<gene>
    <name evidence="1" type="ORF">EBF16_16360</name>
</gene>
<dbReference type="CDD" id="cd08054">
    <property type="entry name" value="gp6"/>
    <property type="match status" value="1"/>
</dbReference>
<proteinExistence type="predicted"/>
<dbReference type="Gene3D" id="1.10.3230.30">
    <property type="entry name" value="Phage gp6-like head-tail connector protein"/>
    <property type="match status" value="1"/>
</dbReference>
<dbReference type="EMBL" id="CP033230">
    <property type="protein sequence ID" value="AYO78322.1"/>
    <property type="molecule type" value="Genomic_DNA"/>
</dbReference>
<dbReference type="RefSeq" id="WP_122129829.1">
    <property type="nucleotide sequence ID" value="NZ_CP033230.1"/>
</dbReference>
<evidence type="ECO:0000313" key="1">
    <source>
        <dbReference type="EMBL" id="AYO78322.1"/>
    </source>
</evidence>
<dbReference type="Proteomes" id="UP000280708">
    <property type="component" value="Chromosome"/>
</dbReference>
<accession>A0A3G2UWH4</accession>
<evidence type="ECO:0000313" key="2">
    <source>
        <dbReference type="Proteomes" id="UP000280708"/>
    </source>
</evidence>
<name>A0A3G2UWH4_SPHYA</name>
<dbReference type="AlphaFoldDB" id="A0A3G2UWH4"/>
<reference evidence="1 2" key="1">
    <citation type="submission" date="2018-10" db="EMBL/GenBank/DDBJ databases">
        <title>Characterization and genome analysis of a novel bacterium Sphingobium yanoikuyae SJTF8 capable of degrading PAHs.</title>
        <authorList>
            <person name="Yin C."/>
            <person name="Xiong W."/>
            <person name="Liang R."/>
        </authorList>
    </citation>
    <scope>NUCLEOTIDE SEQUENCE [LARGE SCALE GENOMIC DNA]</scope>
    <source>
        <strain evidence="1 2">SJTF8</strain>
    </source>
</reference>
<protein>
    <submittedName>
        <fullName evidence="1">Phage gp6-like head-tail connector protein</fullName>
    </submittedName>
</protein>
<sequence>MILALSSTSRPQGYGDALISLQAAQLHLRVDPGTEEDELIEALRDAAVQAVEDHCHIRLLFQDGLVACFPGFGKGMRVGVGPVSTVLVTRISYIGADGVAVELAEGDWTVGVDGVLYPAARKNWPCGGPVTVTFGAGYAAGECPAPLIAAAKIVLGYLFDMRSLPAEDQGAALPVAVDLLCSRYVQPVI</sequence>
<organism evidence="1 2">
    <name type="scientific">Sphingobium yanoikuyae</name>
    <name type="common">Sphingomonas yanoikuyae</name>
    <dbReference type="NCBI Taxonomy" id="13690"/>
    <lineage>
        <taxon>Bacteria</taxon>
        <taxon>Pseudomonadati</taxon>
        <taxon>Pseudomonadota</taxon>
        <taxon>Alphaproteobacteria</taxon>
        <taxon>Sphingomonadales</taxon>
        <taxon>Sphingomonadaceae</taxon>
        <taxon>Sphingobium</taxon>
    </lineage>
</organism>